<dbReference type="RefSeq" id="WP_261756026.1">
    <property type="nucleotide sequence ID" value="NZ_CP104562.2"/>
</dbReference>
<evidence type="ECO:0000256" key="1">
    <source>
        <dbReference type="SAM" id="Phobius"/>
    </source>
</evidence>
<feature type="transmembrane region" description="Helical" evidence="1">
    <location>
        <begin position="96"/>
        <end position="120"/>
    </location>
</feature>
<feature type="transmembrane region" description="Helical" evidence="1">
    <location>
        <begin position="178"/>
        <end position="202"/>
    </location>
</feature>
<keyword evidence="3" id="KW-1185">Reference proteome</keyword>
<keyword evidence="1" id="KW-0812">Transmembrane</keyword>
<proteinExistence type="predicted"/>
<dbReference type="EMBL" id="CP104562">
    <property type="protein sequence ID" value="UXH76294.1"/>
    <property type="molecule type" value="Genomic_DNA"/>
</dbReference>
<feature type="transmembrane region" description="Helical" evidence="1">
    <location>
        <begin position="132"/>
        <end position="158"/>
    </location>
</feature>
<keyword evidence="1" id="KW-1133">Transmembrane helix</keyword>
<gene>
    <name evidence="2" type="ORF">N4261_14595</name>
</gene>
<organism evidence="2 3">
    <name type="scientific">Roseateles amylovorans</name>
    <dbReference type="NCBI Taxonomy" id="2978473"/>
    <lineage>
        <taxon>Bacteria</taxon>
        <taxon>Pseudomonadati</taxon>
        <taxon>Pseudomonadota</taxon>
        <taxon>Betaproteobacteria</taxon>
        <taxon>Burkholderiales</taxon>
        <taxon>Sphaerotilaceae</taxon>
        <taxon>Roseateles</taxon>
    </lineage>
</organism>
<feature type="transmembrane region" description="Helical" evidence="1">
    <location>
        <begin position="31"/>
        <end position="48"/>
    </location>
</feature>
<feature type="transmembrane region" description="Helical" evidence="1">
    <location>
        <begin position="60"/>
        <end position="84"/>
    </location>
</feature>
<keyword evidence="1" id="KW-0472">Membrane</keyword>
<reference evidence="2" key="1">
    <citation type="submission" date="2022-10" db="EMBL/GenBank/DDBJ databases">
        <title>Characterization and whole genome sequencing of a new Roseateles species, isolated from fresh water.</title>
        <authorList>
            <person name="Guliayeva D.Y."/>
            <person name="Akhremchuk A.E."/>
            <person name="Sikolenko M.A."/>
            <person name="Valentovich L.N."/>
            <person name="Sidarenka A.V."/>
        </authorList>
    </citation>
    <scope>NUCLEOTIDE SEQUENCE</scope>
    <source>
        <strain evidence="2">BIM B-1768</strain>
    </source>
</reference>
<evidence type="ECO:0000313" key="2">
    <source>
        <dbReference type="EMBL" id="UXH76294.1"/>
    </source>
</evidence>
<accession>A0ABY6AWZ8</accession>
<protein>
    <submittedName>
        <fullName evidence="2">Uncharacterized protein</fullName>
    </submittedName>
</protein>
<sequence>MTPSLLQTLPVFAPAFVRALGTNLSLAADALALGFPVGVLLGMLCLPARTPDDTTVWRRLGARGAAAALALMRAAPAFVVMFVLLNALPTRWEVSAGGAVALSLAVYAAAFVADTALVAVMDWRSGARGGAVLFVLGLARAYFVMVLSSGFGAAIGVTEATAVTLRTLERLGTTSDRLLLIGGVVLVFVALRQSLYAAIFVVRRLVETHLLRDRAG</sequence>
<name>A0ABY6AWZ8_9BURK</name>
<evidence type="ECO:0000313" key="3">
    <source>
        <dbReference type="Proteomes" id="UP001064933"/>
    </source>
</evidence>
<dbReference type="Proteomes" id="UP001064933">
    <property type="component" value="Chromosome"/>
</dbReference>